<name>A0A9N9DXH4_9GLOM</name>
<feature type="non-terminal residue" evidence="1">
    <location>
        <position position="1"/>
    </location>
</feature>
<proteinExistence type="predicted"/>
<keyword evidence="2" id="KW-1185">Reference proteome</keyword>
<reference evidence="1" key="1">
    <citation type="submission" date="2021-06" db="EMBL/GenBank/DDBJ databases">
        <authorList>
            <person name="Kallberg Y."/>
            <person name="Tangrot J."/>
            <person name="Rosling A."/>
        </authorList>
    </citation>
    <scope>NUCLEOTIDE SEQUENCE</scope>
    <source>
        <strain evidence="1">IA702</strain>
    </source>
</reference>
<sequence>KKSFYEKLKYSAHSDGCREFYQEGEAYDNVADAYEMYVKGTQLAANGDVIDKKYIYGNVGFDWTVYHPEWKPTKKWPKAPYYEERTRKWRAMFVDFPEEDEISQGALKAYNKKHPKKEVYQLEIPYVLHKQK</sequence>
<evidence type="ECO:0000313" key="1">
    <source>
        <dbReference type="EMBL" id="CAG8656571.1"/>
    </source>
</evidence>
<evidence type="ECO:0000313" key="2">
    <source>
        <dbReference type="Proteomes" id="UP000789572"/>
    </source>
</evidence>
<gene>
    <name evidence="1" type="ORF">POCULU_LOCUS10233</name>
</gene>
<accession>A0A9N9DXH4</accession>
<dbReference type="OrthoDB" id="10379519at2759"/>
<dbReference type="EMBL" id="CAJVPJ010004895">
    <property type="protein sequence ID" value="CAG8656571.1"/>
    <property type="molecule type" value="Genomic_DNA"/>
</dbReference>
<comment type="caution">
    <text evidence="1">The sequence shown here is derived from an EMBL/GenBank/DDBJ whole genome shotgun (WGS) entry which is preliminary data.</text>
</comment>
<protein>
    <submittedName>
        <fullName evidence="1">8667_t:CDS:1</fullName>
    </submittedName>
</protein>
<organism evidence="1 2">
    <name type="scientific">Paraglomus occultum</name>
    <dbReference type="NCBI Taxonomy" id="144539"/>
    <lineage>
        <taxon>Eukaryota</taxon>
        <taxon>Fungi</taxon>
        <taxon>Fungi incertae sedis</taxon>
        <taxon>Mucoromycota</taxon>
        <taxon>Glomeromycotina</taxon>
        <taxon>Glomeromycetes</taxon>
        <taxon>Paraglomerales</taxon>
        <taxon>Paraglomeraceae</taxon>
        <taxon>Paraglomus</taxon>
    </lineage>
</organism>
<dbReference type="AlphaFoldDB" id="A0A9N9DXH4"/>
<dbReference type="Proteomes" id="UP000789572">
    <property type="component" value="Unassembled WGS sequence"/>
</dbReference>